<reference evidence="2 3" key="1">
    <citation type="submission" date="2019-09" db="EMBL/GenBank/DDBJ databases">
        <title>A chromosome-level genome assembly of the Chinese tupelo Nyssa sinensis.</title>
        <authorList>
            <person name="Yang X."/>
            <person name="Kang M."/>
            <person name="Yang Y."/>
            <person name="Xiong H."/>
            <person name="Wang M."/>
            <person name="Zhang Z."/>
            <person name="Wang Z."/>
            <person name="Wu H."/>
            <person name="Ma T."/>
            <person name="Liu J."/>
            <person name="Xi Z."/>
        </authorList>
    </citation>
    <scope>NUCLEOTIDE SEQUENCE [LARGE SCALE GENOMIC DNA]</scope>
    <source>
        <strain evidence="2">J267</strain>
        <tissue evidence="2">Leaf</tissue>
    </source>
</reference>
<evidence type="ECO:0000256" key="1">
    <source>
        <dbReference type="SAM" id="MobiDB-lite"/>
    </source>
</evidence>
<evidence type="ECO:0000313" key="2">
    <source>
        <dbReference type="EMBL" id="KAA8521663.1"/>
    </source>
</evidence>
<feature type="region of interest" description="Disordered" evidence="1">
    <location>
        <begin position="67"/>
        <end position="106"/>
    </location>
</feature>
<keyword evidence="3" id="KW-1185">Reference proteome</keyword>
<sequence length="144" mass="16770">MHVGDDNDITKKVKVEAPSFDGRLDPSAFLDWLVDIKDYFDWTNYLQWCQATLHNHEKNVPKVEADTIAHNVKHRATDPKQDNDNARRDPNDPCRRKRSEDGDVIPLPKKSRRLSVFANLRKWLSEFGMHLTGRTTTFNRVDPD</sequence>
<gene>
    <name evidence="2" type="ORF">F0562_012347</name>
</gene>
<dbReference type="Proteomes" id="UP000325577">
    <property type="component" value="Linkage Group LG5"/>
</dbReference>
<dbReference type="OrthoDB" id="1166507at2759"/>
<feature type="compositionally biased region" description="Basic and acidic residues" evidence="1">
    <location>
        <begin position="75"/>
        <end position="101"/>
    </location>
</feature>
<proteinExistence type="predicted"/>
<name>A0A5J4ZS43_9ASTE</name>
<protein>
    <submittedName>
        <fullName evidence="2">Uncharacterized protein</fullName>
    </submittedName>
</protein>
<accession>A0A5J4ZS43</accession>
<dbReference type="EMBL" id="CM018048">
    <property type="protein sequence ID" value="KAA8521663.1"/>
    <property type="molecule type" value="Genomic_DNA"/>
</dbReference>
<dbReference type="AlphaFoldDB" id="A0A5J4ZS43"/>
<organism evidence="2 3">
    <name type="scientific">Nyssa sinensis</name>
    <dbReference type="NCBI Taxonomy" id="561372"/>
    <lineage>
        <taxon>Eukaryota</taxon>
        <taxon>Viridiplantae</taxon>
        <taxon>Streptophyta</taxon>
        <taxon>Embryophyta</taxon>
        <taxon>Tracheophyta</taxon>
        <taxon>Spermatophyta</taxon>
        <taxon>Magnoliopsida</taxon>
        <taxon>eudicotyledons</taxon>
        <taxon>Gunneridae</taxon>
        <taxon>Pentapetalae</taxon>
        <taxon>asterids</taxon>
        <taxon>Cornales</taxon>
        <taxon>Nyssaceae</taxon>
        <taxon>Nyssa</taxon>
    </lineage>
</organism>
<evidence type="ECO:0000313" key="3">
    <source>
        <dbReference type="Proteomes" id="UP000325577"/>
    </source>
</evidence>